<dbReference type="EC" id="3.6.3.14" evidence="7"/>
<gene>
    <name evidence="7" type="ORF">MNB_SM-6-779</name>
</gene>
<dbReference type="Pfam" id="PF00213">
    <property type="entry name" value="OSCP"/>
    <property type="match status" value="1"/>
</dbReference>
<dbReference type="PANTHER" id="PTHR11910">
    <property type="entry name" value="ATP SYNTHASE DELTA CHAIN"/>
    <property type="match status" value="1"/>
</dbReference>
<dbReference type="GO" id="GO:0016020">
    <property type="term" value="C:membrane"/>
    <property type="evidence" value="ECO:0007669"/>
    <property type="project" value="UniProtKB-SubCell"/>
</dbReference>
<keyword evidence="4" id="KW-0406">Ion transport</keyword>
<dbReference type="InterPro" id="IPR026015">
    <property type="entry name" value="ATP_synth_OSCP/delta_N_sf"/>
</dbReference>
<dbReference type="AlphaFoldDB" id="A0A1W1CWR9"/>
<evidence type="ECO:0000256" key="1">
    <source>
        <dbReference type="ARBA" id="ARBA00004370"/>
    </source>
</evidence>
<organism evidence="7">
    <name type="scientific">hydrothermal vent metagenome</name>
    <dbReference type="NCBI Taxonomy" id="652676"/>
    <lineage>
        <taxon>unclassified sequences</taxon>
        <taxon>metagenomes</taxon>
        <taxon>ecological metagenomes</taxon>
    </lineage>
</organism>
<evidence type="ECO:0000313" key="7">
    <source>
        <dbReference type="EMBL" id="SFV70328.1"/>
    </source>
</evidence>
<keyword evidence="2" id="KW-0813">Transport</keyword>
<reference evidence="7" key="1">
    <citation type="submission" date="2016-10" db="EMBL/GenBank/DDBJ databases">
        <authorList>
            <person name="de Groot N.N."/>
        </authorList>
    </citation>
    <scope>NUCLEOTIDE SEQUENCE</scope>
</reference>
<dbReference type="EMBL" id="FPHK01000145">
    <property type="protein sequence ID" value="SFV70328.1"/>
    <property type="molecule type" value="Genomic_DNA"/>
</dbReference>
<dbReference type="Gene3D" id="1.10.520.20">
    <property type="entry name" value="N-terminal domain of the delta subunit of the F1F0-ATP synthase"/>
    <property type="match status" value="1"/>
</dbReference>
<keyword evidence="3" id="KW-0375">Hydrogen ion transport</keyword>
<name>A0A1W1CWR9_9ZZZZ</name>
<keyword evidence="6" id="KW-0066">ATP synthesis</keyword>
<keyword evidence="7" id="KW-0378">Hydrolase</keyword>
<sequence>MEELIAKRYIKALKSDFDIQTLQNISSVFNALAELFKDDKFVSVIENPEVNASTKSEILLEAVQPAKSERVDNLIKLLIENKRINIIPAMAKELQKDIAKTMKTYEGVIYSDSKINKKVIEKFAKGLSEKFDSSISFIFIKNDFNGIKVEVEGLGIEINFSKDRIDSQIIDHIIKAI</sequence>
<evidence type="ECO:0000256" key="5">
    <source>
        <dbReference type="ARBA" id="ARBA00023136"/>
    </source>
</evidence>
<dbReference type="NCBIfam" id="NF006291">
    <property type="entry name" value="PRK08474.1"/>
    <property type="match status" value="1"/>
</dbReference>
<dbReference type="SUPFAM" id="SSF47928">
    <property type="entry name" value="N-terminal domain of the delta subunit of the F1F0-ATP synthase"/>
    <property type="match status" value="1"/>
</dbReference>
<accession>A0A1W1CWR9</accession>
<evidence type="ECO:0000256" key="3">
    <source>
        <dbReference type="ARBA" id="ARBA00022781"/>
    </source>
</evidence>
<dbReference type="HAMAP" id="MF_01416">
    <property type="entry name" value="ATP_synth_delta_bact"/>
    <property type="match status" value="1"/>
</dbReference>
<dbReference type="GO" id="GO:0016787">
    <property type="term" value="F:hydrolase activity"/>
    <property type="evidence" value="ECO:0007669"/>
    <property type="project" value="UniProtKB-KW"/>
</dbReference>
<keyword evidence="5" id="KW-0472">Membrane</keyword>
<dbReference type="GO" id="GO:0046933">
    <property type="term" value="F:proton-transporting ATP synthase activity, rotational mechanism"/>
    <property type="evidence" value="ECO:0007669"/>
    <property type="project" value="InterPro"/>
</dbReference>
<comment type="subcellular location">
    <subcellularLocation>
        <location evidence="1">Membrane</location>
    </subcellularLocation>
</comment>
<evidence type="ECO:0000256" key="6">
    <source>
        <dbReference type="ARBA" id="ARBA00023310"/>
    </source>
</evidence>
<proteinExistence type="inferred from homology"/>
<evidence type="ECO:0000256" key="2">
    <source>
        <dbReference type="ARBA" id="ARBA00022448"/>
    </source>
</evidence>
<evidence type="ECO:0000256" key="4">
    <source>
        <dbReference type="ARBA" id="ARBA00023065"/>
    </source>
</evidence>
<dbReference type="InterPro" id="IPR000711">
    <property type="entry name" value="ATPase_OSCP/dsu"/>
</dbReference>
<protein>
    <submittedName>
        <fullName evidence="7">ATP synthase delta chain</fullName>
        <ecNumber evidence="7">3.6.3.14</ecNumber>
    </submittedName>
</protein>